<dbReference type="EMBL" id="VRSX01000006">
    <property type="protein sequence ID" value="TXK08895.1"/>
    <property type="molecule type" value="Genomic_DNA"/>
</dbReference>
<reference evidence="2 3" key="1">
    <citation type="submission" date="2019-08" db="EMBL/GenBank/DDBJ databases">
        <authorList>
            <person name="Dong K."/>
        </authorList>
    </citation>
    <scope>NUCLEOTIDE SEQUENCE [LARGE SCALE GENOMIC DNA]</scope>
    <source>
        <strain evidence="2 3">K-1</strain>
    </source>
</reference>
<feature type="compositionally biased region" description="Basic and acidic residues" evidence="1">
    <location>
        <begin position="54"/>
        <end position="63"/>
    </location>
</feature>
<dbReference type="Proteomes" id="UP000321949">
    <property type="component" value="Unassembled WGS sequence"/>
</dbReference>
<gene>
    <name evidence="2" type="ORF">FVP74_12490</name>
</gene>
<dbReference type="AlphaFoldDB" id="A0A5C8HVP0"/>
<sequence length="63" mass="6621">MSEHANHDEKAAAGGLDEHGTPTADEHGTPTVDDAVREEMDGGALAEPDVDLDEPPRRADDDA</sequence>
<proteinExistence type="predicted"/>
<evidence type="ECO:0000313" key="3">
    <source>
        <dbReference type="Proteomes" id="UP000321949"/>
    </source>
</evidence>
<feature type="compositionally biased region" description="Basic and acidic residues" evidence="1">
    <location>
        <begin position="1"/>
        <end position="40"/>
    </location>
</feature>
<keyword evidence="3" id="KW-1185">Reference proteome</keyword>
<evidence type="ECO:0000313" key="2">
    <source>
        <dbReference type="EMBL" id="TXK08895.1"/>
    </source>
</evidence>
<feature type="region of interest" description="Disordered" evidence="1">
    <location>
        <begin position="1"/>
        <end position="63"/>
    </location>
</feature>
<protein>
    <submittedName>
        <fullName evidence="2">Uncharacterized protein</fullName>
    </submittedName>
</protein>
<comment type="caution">
    <text evidence="2">The sequence shown here is derived from an EMBL/GenBank/DDBJ whole genome shotgun (WGS) entry which is preliminary data.</text>
</comment>
<name>A0A5C8HVP0_9MICO</name>
<evidence type="ECO:0000256" key="1">
    <source>
        <dbReference type="SAM" id="MobiDB-lite"/>
    </source>
</evidence>
<dbReference type="RefSeq" id="WP_147050317.1">
    <property type="nucleotide sequence ID" value="NZ_BKAH01000006.1"/>
</dbReference>
<accession>A0A5C8HVP0</accession>
<organism evidence="2 3">
    <name type="scientific">Microbacterium saccharophilum</name>
    <dbReference type="NCBI Taxonomy" id="1213358"/>
    <lineage>
        <taxon>Bacteria</taxon>
        <taxon>Bacillati</taxon>
        <taxon>Actinomycetota</taxon>
        <taxon>Actinomycetes</taxon>
        <taxon>Micrococcales</taxon>
        <taxon>Microbacteriaceae</taxon>
        <taxon>Microbacterium</taxon>
    </lineage>
</organism>